<feature type="domain" description="Atos-like C-terminal" evidence="2">
    <location>
        <begin position="135"/>
        <end position="216"/>
    </location>
</feature>
<dbReference type="EMBL" id="LT934124">
    <property type="protein sequence ID" value="VAI86554.1"/>
    <property type="molecule type" value="Genomic_DNA"/>
</dbReference>
<dbReference type="Pfam" id="PF13889">
    <property type="entry name" value="Chromosome_seg"/>
    <property type="match status" value="1"/>
</dbReference>
<feature type="region of interest" description="Disordered" evidence="1">
    <location>
        <begin position="1"/>
        <end position="33"/>
    </location>
</feature>
<sequence>MRQTFMRQKVTLSPTVSPSNIVKEESKTSDTNVGPKAQCVSCGSELAQGGTLCLEYCGQGRTCNSTDESEKRHANTKCYSSGTDMKESDKPNSIGNKQNNTDSDDCCCQMDNVHSGAKKSCCASSRINDSSGGGVLRYALHLRFLCSASKKSSKSMLRCKSDPSSVPHSGNTVTEDRRFYLYNDLRVVFPQRHSDADEGELKVEHDFPADPKYFDISN</sequence>
<evidence type="ECO:0000256" key="1">
    <source>
        <dbReference type="SAM" id="MobiDB-lite"/>
    </source>
</evidence>
<dbReference type="Gramene" id="TRITD7Bv1G078880.14">
    <property type="protein sequence ID" value="TRITD7Bv1G078880.14"/>
    <property type="gene ID" value="TRITD7Bv1G078880"/>
</dbReference>
<keyword evidence="4" id="KW-1185">Reference proteome</keyword>
<evidence type="ECO:0000259" key="2">
    <source>
        <dbReference type="Pfam" id="PF13889"/>
    </source>
</evidence>
<evidence type="ECO:0000313" key="3">
    <source>
        <dbReference type="EMBL" id="VAI86554.1"/>
    </source>
</evidence>
<reference evidence="3 4" key="1">
    <citation type="submission" date="2017-09" db="EMBL/GenBank/DDBJ databases">
        <authorList>
            <consortium name="International Durum Wheat Genome Sequencing Consortium (IDWGSC)"/>
            <person name="Milanesi L."/>
        </authorList>
    </citation>
    <scope>NUCLEOTIDE SEQUENCE [LARGE SCALE GENOMIC DNA]</scope>
    <source>
        <strain evidence="4">cv. Svevo</strain>
    </source>
</reference>
<accession>A0A9R0ZZ33</accession>
<dbReference type="AlphaFoldDB" id="A0A9R0ZZ33"/>
<dbReference type="Proteomes" id="UP000324705">
    <property type="component" value="Chromosome 7B"/>
</dbReference>
<name>A0A9R0ZZ33_TRITD</name>
<feature type="region of interest" description="Disordered" evidence="1">
    <location>
        <begin position="74"/>
        <end position="96"/>
    </location>
</feature>
<dbReference type="InterPro" id="IPR051506">
    <property type="entry name" value="ATOS_Transcription_Regulators"/>
</dbReference>
<dbReference type="PANTHER" id="PTHR13199">
    <property type="entry name" value="GH03947P"/>
    <property type="match status" value="1"/>
</dbReference>
<dbReference type="InterPro" id="IPR033473">
    <property type="entry name" value="Atos-like_C"/>
</dbReference>
<protein>
    <recommendedName>
        <fullName evidence="2">Atos-like C-terminal domain-containing protein</fullName>
    </recommendedName>
</protein>
<organism evidence="3 4">
    <name type="scientific">Triticum turgidum subsp. durum</name>
    <name type="common">Durum wheat</name>
    <name type="synonym">Triticum durum</name>
    <dbReference type="NCBI Taxonomy" id="4567"/>
    <lineage>
        <taxon>Eukaryota</taxon>
        <taxon>Viridiplantae</taxon>
        <taxon>Streptophyta</taxon>
        <taxon>Embryophyta</taxon>
        <taxon>Tracheophyta</taxon>
        <taxon>Spermatophyta</taxon>
        <taxon>Magnoliopsida</taxon>
        <taxon>Liliopsida</taxon>
        <taxon>Poales</taxon>
        <taxon>Poaceae</taxon>
        <taxon>BOP clade</taxon>
        <taxon>Pooideae</taxon>
        <taxon>Triticodae</taxon>
        <taxon>Triticeae</taxon>
        <taxon>Triticinae</taxon>
        <taxon>Triticum</taxon>
    </lineage>
</organism>
<feature type="compositionally biased region" description="Polar residues" evidence="1">
    <location>
        <begin position="1"/>
        <end position="20"/>
    </location>
</feature>
<gene>
    <name evidence="3" type="ORF">TRITD_7Bv1G078880</name>
</gene>
<proteinExistence type="predicted"/>
<dbReference type="PANTHER" id="PTHR13199:SF11">
    <property type="entry name" value="PROTEIN ATOSSA"/>
    <property type="match status" value="1"/>
</dbReference>
<evidence type="ECO:0000313" key="4">
    <source>
        <dbReference type="Proteomes" id="UP000324705"/>
    </source>
</evidence>